<dbReference type="GO" id="GO:0006935">
    <property type="term" value="P:chemotaxis"/>
    <property type="evidence" value="ECO:0007669"/>
    <property type="project" value="UniProtKB-KW"/>
</dbReference>
<comment type="similarity">
    <text evidence="3 10">Belongs to the FliL family.</text>
</comment>
<evidence type="ECO:0000256" key="2">
    <source>
        <dbReference type="ARBA" id="ARBA00004162"/>
    </source>
</evidence>
<dbReference type="Pfam" id="PF03748">
    <property type="entry name" value="FliL"/>
    <property type="match status" value="1"/>
</dbReference>
<keyword evidence="10" id="KW-0997">Cell inner membrane</keyword>
<evidence type="ECO:0000313" key="13">
    <source>
        <dbReference type="Proteomes" id="UP000019593"/>
    </source>
</evidence>
<evidence type="ECO:0000256" key="10">
    <source>
        <dbReference type="RuleBase" id="RU364125"/>
    </source>
</evidence>
<proteinExistence type="inferred from homology"/>
<protein>
    <recommendedName>
        <fullName evidence="10">Flagellar protein FliL</fullName>
    </recommendedName>
</protein>
<evidence type="ECO:0000313" key="12">
    <source>
        <dbReference type="EMBL" id="AHM03721.1"/>
    </source>
</evidence>
<keyword evidence="4" id="KW-1003">Cell membrane</keyword>
<keyword evidence="8 10" id="KW-1133">Transmembrane helix</keyword>
<evidence type="ECO:0000256" key="7">
    <source>
        <dbReference type="ARBA" id="ARBA00022779"/>
    </source>
</evidence>
<comment type="function">
    <text evidence="1 10">Controls the rotational direction of flagella during chemotaxis.</text>
</comment>
<feature type="transmembrane region" description="Helical" evidence="10">
    <location>
        <begin position="21"/>
        <end position="44"/>
    </location>
</feature>
<comment type="subcellular location">
    <subcellularLocation>
        <location evidence="10">Cell inner membrane</location>
    </subcellularLocation>
    <subcellularLocation>
        <location evidence="2">Cell membrane</location>
        <topology evidence="2">Single-pass membrane protein</topology>
    </subcellularLocation>
</comment>
<keyword evidence="9 10" id="KW-0472">Membrane</keyword>
<evidence type="ECO:0000256" key="8">
    <source>
        <dbReference type="ARBA" id="ARBA00022989"/>
    </source>
</evidence>
<reference evidence="12 13" key="1">
    <citation type="submission" date="2013-03" db="EMBL/GenBank/DDBJ databases">
        <authorList>
            <person name="Fiebig A."/>
            <person name="Goeker M."/>
            <person name="Klenk H.-P.P."/>
        </authorList>
    </citation>
    <scope>NUCLEOTIDE SEQUENCE [LARGE SCALE GENOMIC DNA]</scope>
    <source>
        <strain evidence="13">DSM 19469</strain>
    </source>
</reference>
<evidence type="ECO:0000256" key="4">
    <source>
        <dbReference type="ARBA" id="ARBA00022475"/>
    </source>
</evidence>
<keyword evidence="6 10" id="KW-0812">Transmembrane</keyword>
<name>W8S4I9_9RHOB</name>
<dbReference type="EMBL" id="CP004372">
    <property type="protein sequence ID" value="AHM03721.1"/>
    <property type="molecule type" value="Genomic_DNA"/>
</dbReference>
<gene>
    <name evidence="12" type="ORF">roselon_01333</name>
</gene>
<evidence type="ECO:0000256" key="9">
    <source>
        <dbReference type="ARBA" id="ARBA00023136"/>
    </source>
</evidence>
<evidence type="ECO:0000256" key="5">
    <source>
        <dbReference type="ARBA" id="ARBA00022500"/>
    </source>
</evidence>
<keyword evidence="13" id="KW-1185">Reference proteome</keyword>
<dbReference type="GO" id="GO:0009425">
    <property type="term" value="C:bacterial-type flagellum basal body"/>
    <property type="evidence" value="ECO:0007669"/>
    <property type="project" value="InterPro"/>
</dbReference>
<feature type="region of interest" description="Disordered" evidence="11">
    <location>
        <begin position="50"/>
        <end position="76"/>
    </location>
</feature>
<organism evidence="12 13">
    <name type="scientific">Roseicyclus elongatus DSM 19469</name>
    <dbReference type="NCBI Taxonomy" id="1294273"/>
    <lineage>
        <taxon>Bacteria</taxon>
        <taxon>Pseudomonadati</taxon>
        <taxon>Pseudomonadota</taxon>
        <taxon>Alphaproteobacteria</taxon>
        <taxon>Rhodobacterales</taxon>
        <taxon>Roseobacteraceae</taxon>
        <taxon>Roseicyclus</taxon>
    </lineage>
</organism>
<keyword evidence="12" id="KW-0282">Flagellum</keyword>
<dbReference type="GO" id="GO:0005886">
    <property type="term" value="C:plasma membrane"/>
    <property type="evidence" value="ECO:0007669"/>
    <property type="project" value="UniProtKB-SubCell"/>
</dbReference>
<dbReference type="KEGG" id="red:roselon_01333"/>
<dbReference type="Proteomes" id="UP000019593">
    <property type="component" value="Chromosome"/>
</dbReference>
<dbReference type="STRING" id="1294273.roselon_01333"/>
<sequence>MIIGIDMAEETPDTVAPRKPGLLVPILVGALLAAAAGGGGFWAVTTGPFAPESPTTAPPSAAAADDADAQAQAPAAHRSGASAADVAFVPLDTIVITLGSEIGNRDLIFTAALEVAPEHEGAVTHLTPRVLDVLNGYLRVISLDEVNDPTSLARIRAQLLRRIQVVTGDDRVSDLLVTQFVVN</sequence>
<accession>W8S4I9</accession>
<dbReference type="eggNOG" id="COG1580">
    <property type="taxonomic scope" value="Bacteria"/>
</dbReference>
<evidence type="ECO:0000256" key="1">
    <source>
        <dbReference type="ARBA" id="ARBA00002254"/>
    </source>
</evidence>
<dbReference type="PATRIC" id="fig|1294273.3.peg.1310"/>
<dbReference type="InterPro" id="IPR005503">
    <property type="entry name" value="FliL"/>
</dbReference>
<keyword evidence="7 10" id="KW-0283">Flagellar rotation</keyword>
<keyword evidence="12" id="KW-0966">Cell projection</keyword>
<evidence type="ECO:0000256" key="11">
    <source>
        <dbReference type="SAM" id="MobiDB-lite"/>
    </source>
</evidence>
<dbReference type="AlphaFoldDB" id="W8S4I9"/>
<dbReference type="HOGENOM" id="CLU_099018_2_1_5"/>
<evidence type="ECO:0000256" key="3">
    <source>
        <dbReference type="ARBA" id="ARBA00008281"/>
    </source>
</evidence>
<keyword evidence="12" id="KW-0969">Cilium</keyword>
<keyword evidence="5 10" id="KW-0145">Chemotaxis</keyword>
<dbReference type="GO" id="GO:0071973">
    <property type="term" value="P:bacterial-type flagellum-dependent cell motility"/>
    <property type="evidence" value="ECO:0007669"/>
    <property type="project" value="InterPro"/>
</dbReference>
<evidence type="ECO:0000256" key="6">
    <source>
        <dbReference type="ARBA" id="ARBA00022692"/>
    </source>
</evidence>